<reference evidence="3" key="1">
    <citation type="submission" date="2018-06" db="EMBL/GenBank/DDBJ databases">
        <authorList>
            <person name="Zhirakovskaya E."/>
        </authorList>
    </citation>
    <scope>NUCLEOTIDE SEQUENCE</scope>
</reference>
<evidence type="ECO:0000259" key="1">
    <source>
        <dbReference type="Pfam" id="PF09983"/>
    </source>
</evidence>
<gene>
    <name evidence="3" type="ORF">MNBD_GAMMA04-614</name>
</gene>
<feature type="domain" description="Wadjet protein JetD C-terminal" evidence="1">
    <location>
        <begin position="219"/>
        <end position="392"/>
    </location>
</feature>
<dbReference type="Pfam" id="PF11795">
    <property type="entry name" value="DUF3322"/>
    <property type="match status" value="1"/>
</dbReference>
<sequence length="406" mass="46271">MVLHSSSKAWGLLPSDVRALILKREWDNEAGLKARLLNQKPFPIRIGLKPPTERSAIADMTHFQTFIREWRSYAVQKHTQWKSRHYRVISEQNVPTFFVLENLKELIEFVGKEAISRSERWMECMTPMLLINEALYPVLVKHLKTVERMRLSDAELLSGLVKQLSFQMGVGQYLRALPLEGIDTKFLENHQTLISDMLDVLHEGAITKNGGLLEWLGCLKNPKGWLTVRPLCDVVKANLGGFPVMQLHSDVLREQALPANNILVVENMQSGLGLPLLKDTIAVFGGGKNVSWMDASWLKSKRVAYWGDIDSWGLHILSDVRAKLETVEAIMMDSETLRQHEDRMVIEPEPLEALPKWLTSTETQLFLELKSGAYSGTRLEQERLSPDYIHTKLNNWAIKKASRLTG</sequence>
<dbReference type="AlphaFoldDB" id="A0A3B0VSP2"/>
<protein>
    <recommendedName>
        <fullName evidence="4">Wadjet protein JetD C-terminal domain-containing protein</fullName>
    </recommendedName>
</protein>
<organism evidence="3">
    <name type="scientific">hydrothermal vent metagenome</name>
    <dbReference type="NCBI Taxonomy" id="652676"/>
    <lineage>
        <taxon>unclassified sequences</taxon>
        <taxon>metagenomes</taxon>
        <taxon>ecological metagenomes</taxon>
    </lineage>
</organism>
<proteinExistence type="predicted"/>
<evidence type="ECO:0000313" key="3">
    <source>
        <dbReference type="EMBL" id="VAW46688.1"/>
    </source>
</evidence>
<dbReference type="InterPro" id="IPR024534">
    <property type="entry name" value="JetD_C"/>
</dbReference>
<dbReference type="EMBL" id="UOFB01000154">
    <property type="protein sequence ID" value="VAW46688.1"/>
    <property type="molecule type" value="Genomic_DNA"/>
</dbReference>
<evidence type="ECO:0008006" key="4">
    <source>
        <dbReference type="Google" id="ProtNLM"/>
    </source>
</evidence>
<dbReference type="InterPro" id="IPR014544">
    <property type="entry name" value="UCP028408"/>
</dbReference>
<name>A0A3B0VSP2_9ZZZZ</name>
<feature type="domain" description="DUF3322" evidence="2">
    <location>
        <begin position="14"/>
        <end position="199"/>
    </location>
</feature>
<dbReference type="InterPro" id="IPR024537">
    <property type="entry name" value="DUF3322"/>
</dbReference>
<accession>A0A3B0VSP2</accession>
<dbReference type="PIRSF" id="PIRSF028408">
    <property type="entry name" value="UCP028408"/>
    <property type="match status" value="1"/>
</dbReference>
<evidence type="ECO:0000259" key="2">
    <source>
        <dbReference type="Pfam" id="PF11795"/>
    </source>
</evidence>
<dbReference type="Pfam" id="PF09983">
    <property type="entry name" value="JetD_C"/>
    <property type="match status" value="1"/>
</dbReference>